<name>A0A7Y4NBA5_9BACT</name>
<organism evidence="1 2">
    <name type="scientific">Corallococcus exercitus</name>
    <dbReference type="NCBI Taxonomy" id="2316736"/>
    <lineage>
        <taxon>Bacteria</taxon>
        <taxon>Pseudomonadati</taxon>
        <taxon>Myxococcota</taxon>
        <taxon>Myxococcia</taxon>
        <taxon>Myxococcales</taxon>
        <taxon>Cystobacterineae</taxon>
        <taxon>Myxococcaceae</taxon>
        <taxon>Corallococcus</taxon>
    </lineage>
</organism>
<comment type="caution">
    <text evidence="1">The sequence shown here is derived from an EMBL/GenBank/DDBJ whole genome shotgun (WGS) entry which is preliminary data.</text>
</comment>
<reference evidence="1 2" key="1">
    <citation type="submission" date="2020-05" db="EMBL/GenBank/DDBJ databases">
        <authorList>
            <person name="Whitworth D."/>
        </authorList>
    </citation>
    <scope>NUCLEOTIDE SEQUENCE [LARGE SCALE GENOMIC DNA]</scope>
    <source>
        <strain evidence="1 2">CA046A</strain>
    </source>
</reference>
<sequence>MVDKWVDEIVTVIDKVEQTVMKPVNSLNPFDVEVEYGAAATDVDFDLQGEVLSASVTIEAFVKAGIDASIVKVGVLSCGVGEPKPRLRLTLTGPVRWSEAGALAFTQTGWKLDWERPCQLTALDIKAEDLLDLPVLRDLVRRNIESALSRLPASYSLQPTLAKAWETLGRPVSLHEGAWLQFHPVALAVGPLEGHGKTVSTVASLKARPAVTYGDQPPSDVLPLPALDLVPPTSRGFTLTVPCTVDLKQAETRLGPILLDALSELELPVQVDRVELRGDTQGALEVMLHLKDELVDRIRIRATPRFDPERQEIEIVNPEVAVEANDALKELFVPGTRALVLKKVGELVRFPLDPLWRKSMQELRQATFKGEGYEVKVRTETLRLVDLQVLPDTLRIVGHAEGTASGTFKL</sequence>
<dbReference type="EMBL" id="JABFJW010000013">
    <property type="protein sequence ID" value="NOK08018.1"/>
    <property type="molecule type" value="Genomic_DNA"/>
</dbReference>
<dbReference type="Pfam" id="PF14356">
    <property type="entry name" value="DUF4403"/>
    <property type="match status" value="1"/>
</dbReference>
<gene>
    <name evidence="1" type="ORF">HNS30_03050</name>
</gene>
<evidence type="ECO:0000313" key="2">
    <source>
        <dbReference type="Proteomes" id="UP000528460"/>
    </source>
</evidence>
<accession>A0A7Y4NBA5</accession>
<dbReference type="RefSeq" id="WP_171412284.1">
    <property type="nucleotide sequence ID" value="NZ_JABFJW010000013.1"/>
</dbReference>
<evidence type="ECO:0000313" key="1">
    <source>
        <dbReference type="EMBL" id="NOK08018.1"/>
    </source>
</evidence>
<dbReference type="Proteomes" id="UP000528460">
    <property type="component" value="Unassembled WGS sequence"/>
</dbReference>
<proteinExistence type="predicted"/>
<protein>
    <submittedName>
        <fullName evidence="1">DUF4403 family protein</fullName>
    </submittedName>
</protein>
<dbReference type="InterPro" id="IPR025515">
    <property type="entry name" value="DUF4403"/>
</dbReference>
<dbReference type="AlphaFoldDB" id="A0A7Y4NBA5"/>